<dbReference type="Proteomes" id="UP001489004">
    <property type="component" value="Unassembled WGS sequence"/>
</dbReference>
<proteinExistence type="predicted"/>
<dbReference type="FunFam" id="1.20.140.30:FF:000001">
    <property type="entry name" value="MOB kinase activator 1A"/>
    <property type="match status" value="1"/>
</dbReference>
<dbReference type="AlphaFoldDB" id="A0AAW1PT36"/>
<comment type="caution">
    <text evidence="1">The sequence shown here is derived from an EMBL/GenBank/DDBJ whole genome shotgun (WGS) entry which is preliminary data.</text>
</comment>
<sequence>MGTLFGLSRDNARTFRPQKTTPVGSKGLTLKRHIEATLGSGNIREAVRLPPGEDLSEWLAVNTVDFYNAISVLHGTLEEFCVSDACPIMSAGPKYEYLWADGIKVKKPVRLSAPEYINALFDWIELQLDNPTIFPQQYGVAFPDNFLGVVKTIFKRLFRVYAHIYHSHFRNICGLGEEAHLNTCFKHFMYFTQAFDLIEVKELAPLQELIEQMVR</sequence>
<name>A0AAW1PT36_9CHLO</name>
<evidence type="ECO:0000313" key="2">
    <source>
        <dbReference type="Proteomes" id="UP001489004"/>
    </source>
</evidence>
<dbReference type="PANTHER" id="PTHR22599">
    <property type="entry name" value="MPS ONE BINDER KINASE ACTIVATOR-LIKE MOB"/>
    <property type="match status" value="1"/>
</dbReference>
<dbReference type="SUPFAM" id="SSF101152">
    <property type="entry name" value="Mob1/phocein"/>
    <property type="match status" value="1"/>
</dbReference>
<dbReference type="Pfam" id="PF03637">
    <property type="entry name" value="Mob1_phocein"/>
    <property type="match status" value="1"/>
</dbReference>
<organism evidence="1 2">
    <name type="scientific">[Myrmecia] bisecta</name>
    <dbReference type="NCBI Taxonomy" id="41462"/>
    <lineage>
        <taxon>Eukaryota</taxon>
        <taxon>Viridiplantae</taxon>
        <taxon>Chlorophyta</taxon>
        <taxon>core chlorophytes</taxon>
        <taxon>Trebouxiophyceae</taxon>
        <taxon>Trebouxiales</taxon>
        <taxon>Trebouxiaceae</taxon>
        <taxon>Myrmecia</taxon>
    </lineage>
</organism>
<evidence type="ECO:0008006" key="3">
    <source>
        <dbReference type="Google" id="ProtNLM"/>
    </source>
</evidence>
<gene>
    <name evidence="1" type="ORF">WJX72_003646</name>
</gene>
<reference evidence="1 2" key="1">
    <citation type="journal article" date="2024" name="Nat. Commun.">
        <title>Phylogenomics reveals the evolutionary origins of lichenization in chlorophyte algae.</title>
        <authorList>
            <person name="Puginier C."/>
            <person name="Libourel C."/>
            <person name="Otte J."/>
            <person name="Skaloud P."/>
            <person name="Haon M."/>
            <person name="Grisel S."/>
            <person name="Petersen M."/>
            <person name="Berrin J.G."/>
            <person name="Delaux P.M."/>
            <person name="Dal Grande F."/>
            <person name="Keller J."/>
        </authorList>
    </citation>
    <scope>NUCLEOTIDE SEQUENCE [LARGE SCALE GENOMIC DNA]</scope>
    <source>
        <strain evidence="1 2">SAG 2043</strain>
    </source>
</reference>
<protein>
    <recommendedName>
        <fullName evidence="3">MOB kinase activator-like 1</fullName>
    </recommendedName>
</protein>
<keyword evidence="2" id="KW-1185">Reference proteome</keyword>
<dbReference type="Gene3D" id="1.20.140.30">
    <property type="entry name" value="MOB kinase activator"/>
    <property type="match status" value="1"/>
</dbReference>
<dbReference type="InterPro" id="IPR005301">
    <property type="entry name" value="MOB_kinase_act_fam"/>
</dbReference>
<dbReference type="InterPro" id="IPR036703">
    <property type="entry name" value="MOB_kinase_act_sf"/>
</dbReference>
<accession>A0AAW1PT36</accession>
<evidence type="ECO:0000313" key="1">
    <source>
        <dbReference type="EMBL" id="KAK9812784.1"/>
    </source>
</evidence>
<dbReference type="SMART" id="SM01388">
    <property type="entry name" value="Mob1_phocein"/>
    <property type="match status" value="1"/>
</dbReference>
<dbReference type="EMBL" id="JALJOR010000008">
    <property type="protein sequence ID" value="KAK9812784.1"/>
    <property type="molecule type" value="Genomic_DNA"/>
</dbReference>